<dbReference type="EMBL" id="MU251423">
    <property type="protein sequence ID" value="KAG9235750.1"/>
    <property type="molecule type" value="Genomic_DNA"/>
</dbReference>
<evidence type="ECO:0000256" key="7">
    <source>
        <dbReference type="SAM" id="Phobius"/>
    </source>
</evidence>
<evidence type="ECO:0000256" key="4">
    <source>
        <dbReference type="ARBA" id="ARBA00023136"/>
    </source>
</evidence>
<name>A0A9P7YLG9_9HELO</name>
<dbReference type="PANTHER" id="PTHR33048:SF47">
    <property type="entry name" value="INTEGRAL MEMBRANE PROTEIN-RELATED"/>
    <property type="match status" value="1"/>
</dbReference>
<protein>
    <recommendedName>
        <fullName evidence="8">Rhodopsin domain-containing protein</fullName>
    </recommendedName>
</protein>
<evidence type="ECO:0000313" key="10">
    <source>
        <dbReference type="Proteomes" id="UP000824998"/>
    </source>
</evidence>
<proteinExistence type="inferred from homology"/>
<evidence type="ECO:0000256" key="1">
    <source>
        <dbReference type="ARBA" id="ARBA00004141"/>
    </source>
</evidence>
<comment type="subcellular location">
    <subcellularLocation>
        <location evidence="1">Membrane</location>
        <topology evidence="1">Multi-pass membrane protein</topology>
    </subcellularLocation>
</comment>
<evidence type="ECO:0000256" key="5">
    <source>
        <dbReference type="ARBA" id="ARBA00038359"/>
    </source>
</evidence>
<keyword evidence="3 7" id="KW-1133">Transmembrane helix</keyword>
<feature type="domain" description="Rhodopsin" evidence="8">
    <location>
        <begin position="37"/>
        <end position="282"/>
    </location>
</feature>
<feature type="transmembrane region" description="Helical" evidence="7">
    <location>
        <begin position="55"/>
        <end position="79"/>
    </location>
</feature>
<gene>
    <name evidence="9" type="ORF">BJ875DRAFT_421469</name>
</gene>
<evidence type="ECO:0000256" key="2">
    <source>
        <dbReference type="ARBA" id="ARBA00022692"/>
    </source>
</evidence>
<keyword evidence="2 7" id="KW-0812">Transmembrane</keyword>
<comment type="similarity">
    <text evidence="5">Belongs to the SAT4 family.</text>
</comment>
<dbReference type="OrthoDB" id="5329176at2759"/>
<dbReference type="AlphaFoldDB" id="A0A9P7YLG9"/>
<evidence type="ECO:0000313" key="9">
    <source>
        <dbReference type="EMBL" id="KAG9235750.1"/>
    </source>
</evidence>
<reference evidence="9" key="1">
    <citation type="journal article" date="2021" name="IMA Fungus">
        <title>Genomic characterization of three marine fungi, including Emericellopsis atlantica sp. nov. with signatures of a generalist lifestyle and marine biomass degradation.</title>
        <authorList>
            <person name="Hagestad O.C."/>
            <person name="Hou L."/>
            <person name="Andersen J.H."/>
            <person name="Hansen E.H."/>
            <person name="Altermark B."/>
            <person name="Li C."/>
            <person name="Kuhnert E."/>
            <person name="Cox R.J."/>
            <person name="Crous P.W."/>
            <person name="Spatafora J.W."/>
            <person name="Lail K."/>
            <person name="Amirebrahimi M."/>
            <person name="Lipzen A."/>
            <person name="Pangilinan J."/>
            <person name="Andreopoulos W."/>
            <person name="Hayes R.D."/>
            <person name="Ng V."/>
            <person name="Grigoriev I.V."/>
            <person name="Jackson S.A."/>
            <person name="Sutton T.D.S."/>
            <person name="Dobson A.D.W."/>
            <person name="Rama T."/>
        </authorList>
    </citation>
    <scope>NUCLEOTIDE SEQUENCE</scope>
    <source>
        <strain evidence="9">TRa018bII</strain>
    </source>
</reference>
<dbReference type="InterPro" id="IPR049326">
    <property type="entry name" value="Rhodopsin_dom_fungi"/>
</dbReference>
<dbReference type="PANTHER" id="PTHR33048">
    <property type="entry name" value="PTH11-LIKE INTEGRAL MEMBRANE PROTEIN (AFU_ORTHOLOGUE AFUA_5G11245)"/>
    <property type="match status" value="1"/>
</dbReference>
<keyword evidence="10" id="KW-1185">Reference proteome</keyword>
<evidence type="ECO:0000256" key="3">
    <source>
        <dbReference type="ARBA" id="ARBA00022989"/>
    </source>
</evidence>
<feature type="transmembrane region" description="Helical" evidence="7">
    <location>
        <begin position="175"/>
        <end position="199"/>
    </location>
</feature>
<comment type="caution">
    <text evidence="9">The sequence shown here is derived from an EMBL/GenBank/DDBJ whole genome shotgun (WGS) entry which is preliminary data.</text>
</comment>
<feature type="transmembrane region" description="Helical" evidence="7">
    <location>
        <begin position="133"/>
        <end position="155"/>
    </location>
</feature>
<evidence type="ECO:0000256" key="6">
    <source>
        <dbReference type="SAM" id="MobiDB-lite"/>
    </source>
</evidence>
<dbReference type="InterPro" id="IPR052337">
    <property type="entry name" value="SAT4-like"/>
</dbReference>
<feature type="transmembrane region" description="Helical" evidence="7">
    <location>
        <begin position="255"/>
        <end position="276"/>
    </location>
</feature>
<dbReference type="Proteomes" id="UP000824998">
    <property type="component" value="Unassembled WGS sequence"/>
</dbReference>
<feature type="transmembrane region" description="Helical" evidence="7">
    <location>
        <begin position="19"/>
        <end position="40"/>
    </location>
</feature>
<sequence length="367" mass="40964">MSYFGGPKIAPNYDDRGPAVVVCSVILLVIPSIAVTVRLWSRAVASHAKFWYDDLLLLLTLLFSSLFIIMNLWGVSLGFGKHTWMIPMTNLKPTLLMQHLQITFYACAIWMMRLSALALYARIFRVRGITRTLLWVMAAMITSFWVATMVVPWMNCDPVAKTLDPFVLGTCKNQTTWFLASGAINVIFDFMILLFPIPLVWKLQLRLKKKLFVCLVFVLGYASAFLSLTRLILIAKKPLILSASPGTDPSWDTVPIAYVSMLEAPTGILALCGPSINQIVQRAKNFGWRSLLTTKQYATNAIDTPRHEFNKVSGGANGYNASENSAVQLGSKRANSNVEESSLRKERSTEVMDVEMVGLKHRGADFV</sequence>
<evidence type="ECO:0000259" key="8">
    <source>
        <dbReference type="Pfam" id="PF20684"/>
    </source>
</evidence>
<accession>A0A9P7YLG9</accession>
<feature type="region of interest" description="Disordered" evidence="6">
    <location>
        <begin position="328"/>
        <end position="347"/>
    </location>
</feature>
<keyword evidence="4 7" id="KW-0472">Membrane</keyword>
<organism evidence="9 10">
    <name type="scientific">Amylocarpus encephaloides</name>
    <dbReference type="NCBI Taxonomy" id="45428"/>
    <lineage>
        <taxon>Eukaryota</taxon>
        <taxon>Fungi</taxon>
        <taxon>Dikarya</taxon>
        <taxon>Ascomycota</taxon>
        <taxon>Pezizomycotina</taxon>
        <taxon>Leotiomycetes</taxon>
        <taxon>Helotiales</taxon>
        <taxon>Helotiales incertae sedis</taxon>
        <taxon>Amylocarpus</taxon>
    </lineage>
</organism>
<dbReference type="Pfam" id="PF20684">
    <property type="entry name" value="Fung_rhodopsin"/>
    <property type="match status" value="1"/>
</dbReference>
<dbReference type="GO" id="GO:0016020">
    <property type="term" value="C:membrane"/>
    <property type="evidence" value="ECO:0007669"/>
    <property type="project" value="UniProtKB-SubCell"/>
</dbReference>
<feature type="compositionally biased region" description="Polar residues" evidence="6">
    <location>
        <begin position="328"/>
        <end position="340"/>
    </location>
</feature>
<feature type="transmembrane region" description="Helical" evidence="7">
    <location>
        <begin position="99"/>
        <end position="121"/>
    </location>
</feature>
<feature type="transmembrane region" description="Helical" evidence="7">
    <location>
        <begin position="211"/>
        <end position="235"/>
    </location>
</feature>